<dbReference type="GO" id="GO:0009307">
    <property type="term" value="P:DNA restriction-modification system"/>
    <property type="evidence" value="ECO:0007669"/>
    <property type="project" value="InterPro"/>
</dbReference>
<protein>
    <submittedName>
        <fullName evidence="3">Restriction system protein</fullName>
    </submittedName>
</protein>
<accession>A0A7W9PVH1</accession>
<keyword evidence="1" id="KW-0472">Membrane</keyword>
<reference evidence="3 4" key="1">
    <citation type="submission" date="2020-08" db="EMBL/GenBank/DDBJ databases">
        <title>Genomic Encyclopedia of Type Strains, Phase III (KMG-III): the genomes of soil and plant-associated and newly described type strains.</title>
        <authorList>
            <person name="Whitman W."/>
        </authorList>
    </citation>
    <scope>NUCLEOTIDE SEQUENCE [LARGE SCALE GENOMIC DNA]</scope>
    <source>
        <strain evidence="3 4">CECT 3313</strain>
    </source>
</reference>
<sequence length="305" mass="32421">MRSREIFDLVDLEVARMTVPVHRDRWTQRRGRFDLRTTAMFFLLLAVLLCVLAFVARTAAGIVERRPVWAVVLAILGLAGALRFRSRWHRLSAGGCARRAARALQAAAETASAGLDAAVPHDAAGPAVRTGAPDRPFGDPVPAGPGWGVDGPAPEPAPTVTVPLDTCGEDHPGTGWAGLDPDGFEQAVAELCVRDDCREAEVVGGAGDLGADVVAVAPDGRRVVIQCKYYGEDHKVGSQDVQRFGGTCFTIHEADVAAVVTTSDFTEPALEYARQCGIVCVNGDDLNAWHRGTGPSPWHRPDAGS</sequence>
<evidence type="ECO:0000313" key="3">
    <source>
        <dbReference type="EMBL" id="MBB5928168.1"/>
    </source>
</evidence>
<feature type="transmembrane region" description="Helical" evidence="1">
    <location>
        <begin position="67"/>
        <end position="84"/>
    </location>
</feature>
<dbReference type="Proteomes" id="UP000585836">
    <property type="component" value="Unassembled WGS sequence"/>
</dbReference>
<dbReference type="InterPro" id="IPR011335">
    <property type="entry name" value="Restrct_endonuc-II-like"/>
</dbReference>
<organism evidence="3 4">
    <name type="scientific">Streptomyces echinatus</name>
    <dbReference type="NCBI Taxonomy" id="67293"/>
    <lineage>
        <taxon>Bacteria</taxon>
        <taxon>Bacillati</taxon>
        <taxon>Actinomycetota</taxon>
        <taxon>Actinomycetes</taxon>
        <taxon>Kitasatosporales</taxon>
        <taxon>Streptomycetaceae</taxon>
        <taxon>Streptomyces</taxon>
    </lineage>
</organism>
<dbReference type="PANTHER" id="PTHR30015:SF6">
    <property type="entry name" value="SLL1429 PROTEIN"/>
    <property type="match status" value="1"/>
</dbReference>
<keyword evidence="1" id="KW-0812">Transmembrane</keyword>
<keyword evidence="1" id="KW-1133">Transmembrane helix</keyword>
<evidence type="ECO:0000259" key="2">
    <source>
        <dbReference type="Pfam" id="PF04471"/>
    </source>
</evidence>
<feature type="transmembrane region" description="Helical" evidence="1">
    <location>
        <begin position="33"/>
        <end position="55"/>
    </location>
</feature>
<dbReference type="InterPro" id="IPR011856">
    <property type="entry name" value="tRNA_endonuc-like_dom_sf"/>
</dbReference>
<name>A0A7W9PVH1_9ACTN</name>
<dbReference type="PANTHER" id="PTHR30015">
    <property type="entry name" value="MRR RESTRICTION SYSTEM PROTEIN"/>
    <property type="match status" value="1"/>
</dbReference>
<dbReference type="GO" id="GO:0003677">
    <property type="term" value="F:DNA binding"/>
    <property type="evidence" value="ECO:0007669"/>
    <property type="project" value="InterPro"/>
</dbReference>
<dbReference type="EMBL" id="JACHJK010000006">
    <property type="protein sequence ID" value="MBB5928168.1"/>
    <property type="molecule type" value="Genomic_DNA"/>
</dbReference>
<dbReference type="GO" id="GO:0015666">
    <property type="term" value="F:restriction endodeoxyribonuclease activity"/>
    <property type="evidence" value="ECO:0007669"/>
    <property type="project" value="TreeGrafter"/>
</dbReference>
<dbReference type="SUPFAM" id="SSF52980">
    <property type="entry name" value="Restriction endonuclease-like"/>
    <property type="match status" value="1"/>
</dbReference>
<dbReference type="InterPro" id="IPR007560">
    <property type="entry name" value="Restrct_endonuc_IV_Mrr"/>
</dbReference>
<dbReference type="AlphaFoldDB" id="A0A7W9PVH1"/>
<evidence type="ECO:0000256" key="1">
    <source>
        <dbReference type="SAM" id="Phobius"/>
    </source>
</evidence>
<dbReference type="Gene3D" id="3.40.1350.10">
    <property type="match status" value="1"/>
</dbReference>
<evidence type="ECO:0000313" key="4">
    <source>
        <dbReference type="Proteomes" id="UP000585836"/>
    </source>
</evidence>
<proteinExistence type="predicted"/>
<keyword evidence="4" id="KW-1185">Reference proteome</keyword>
<comment type="caution">
    <text evidence="3">The sequence shown here is derived from an EMBL/GenBank/DDBJ whole genome shotgun (WGS) entry which is preliminary data.</text>
</comment>
<dbReference type="RefSeq" id="WP_372478581.1">
    <property type="nucleotide sequence ID" value="NZ_BAAAWF010000106.1"/>
</dbReference>
<dbReference type="Pfam" id="PF04471">
    <property type="entry name" value="Mrr_cat"/>
    <property type="match status" value="1"/>
</dbReference>
<dbReference type="InterPro" id="IPR052906">
    <property type="entry name" value="Type_IV_Methyl-Rstrct_Enzyme"/>
</dbReference>
<gene>
    <name evidence="3" type="ORF">FHS34_003637</name>
</gene>
<feature type="domain" description="Restriction endonuclease type IV Mrr" evidence="2">
    <location>
        <begin position="179"/>
        <end position="289"/>
    </location>
</feature>